<evidence type="ECO:0000313" key="8">
    <source>
        <dbReference type="EMBL" id="OMP02102.1"/>
    </source>
</evidence>
<dbReference type="PANTHER" id="PTHR31920:SF138">
    <property type="entry name" value="TF-B3 DOMAIN-CONTAINING PROTEIN"/>
    <property type="match status" value="1"/>
</dbReference>
<accession>A0A1R3K4T4</accession>
<keyword evidence="4" id="KW-0804">Transcription</keyword>
<evidence type="ECO:0000256" key="4">
    <source>
        <dbReference type="ARBA" id="ARBA00023163"/>
    </source>
</evidence>
<dbReference type="InterPro" id="IPR003340">
    <property type="entry name" value="B3_DNA-bd"/>
</dbReference>
<evidence type="ECO:0000256" key="1">
    <source>
        <dbReference type="ARBA" id="ARBA00004123"/>
    </source>
</evidence>
<protein>
    <recommendedName>
        <fullName evidence="7">TF-B3 domain-containing protein</fullName>
    </recommendedName>
</protein>
<dbReference type="GO" id="GO:0005634">
    <property type="term" value="C:nucleus"/>
    <property type="evidence" value="ECO:0007669"/>
    <property type="project" value="UniProtKB-SubCell"/>
</dbReference>
<dbReference type="SUPFAM" id="SSF101936">
    <property type="entry name" value="DNA-binding pseudobarrel domain"/>
    <property type="match status" value="2"/>
</dbReference>
<sequence length="288" mass="33202">MAPPHQKINGRPMCSNTPPQFFKIILQKTLQDGKLEIPKMFIKKYGNDMSSPALLKVPSGDVWRVELRKRDGKVWFKNGWQKFSNHYSLDKGHFVVFRYEGHCNFHVIIMDGTATEIDYPFISNDNEQLKEIPDESEDDDSREEIPPANKTDESEDDDNLESESLAPQAMHNGVQSMKVQKRTESSYRTQKLKAVKKLLALERAERAFQSENPFFMRVMQPSYVGLTPRGRYALTLEADFVREHLMKGDCEITLCNSDGKTWPVKFHQAQSEKAASRGKRVEIERLES</sequence>
<keyword evidence="5" id="KW-0539">Nucleus</keyword>
<evidence type="ECO:0000256" key="3">
    <source>
        <dbReference type="ARBA" id="ARBA00023125"/>
    </source>
</evidence>
<dbReference type="Pfam" id="PF02362">
    <property type="entry name" value="B3"/>
    <property type="match status" value="1"/>
</dbReference>
<dbReference type="OrthoDB" id="1429584at2759"/>
<dbReference type="GO" id="GO:0003677">
    <property type="term" value="F:DNA binding"/>
    <property type="evidence" value="ECO:0007669"/>
    <property type="project" value="UniProtKB-KW"/>
</dbReference>
<evidence type="ECO:0000256" key="5">
    <source>
        <dbReference type="ARBA" id="ARBA00023242"/>
    </source>
</evidence>
<evidence type="ECO:0000259" key="7">
    <source>
        <dbReference type="PROSITE" id="PS50863"/>
    </source>
</evidence>
<dbReference type="PANTHER" id="PTHR31920">
    <property type="entry name" value="B3 DOMAIN-CONTAINING"/>
    <property type="match status" value="1"/>
</dbReference>
<dbReference type="AlphaFoldDB" id="A0A1R3K4T4"/>
<dbReference type="STRING" id="93759.A0A1R3K4T4"/>
<name>A0A1R3K4T4_9ROSI</name>
<organism evidence="8 9">
    <name type="scientific">Corchorus olitorius</name>
    <dbReference type="NCBI Taxonomy" id="93759"/>
    <lineage>
        <taxon>Eukaryota</taxon>
        <taxon>Viridiplantae</taxon>
        <taxon>Streptophyta</taxon>
        <taxon>Embryophyta</taxon>
        <taxon>Tracheophyta</taxon>
        <taxon>Spermatophyta</taxon>
        <taxon>Magnoliopsida</taxon>
        <taxon>eudicotyledons</taxon>
        <taxon>Gunneridae</taxon>
        <taxon>Pentapetalae</taxon>
        <taxon>rosids</taxon>
        <taxon>malvids</taxon>
        <taxon>Malvales</taxon>
        <taxon>Malvaceae</taxon>
        <taxon>Grewioideae</taxon>
        <taxon>Apeibeae</taxon>
        <taxon>Corchorus</taxon>
    </lineage>
</organism>
<proteinExistence type="predicted"/>
<dbReference type="PROSITE" id="PS50863">
    <property type="entry name" value="B3"/>
    <property type="match status" value="1"/>
</dbReference>
<dbReference type="CDD" id="cd10017">
    <property type="entry name" value="B3_DNA"/>
    <property type="match status" value="2"/>
</dbReference>
<keyword evidence="2" id="KW-0805">Transcription regulation</keyword>
<keyword evidence="3" id="KW-0238">DNA-binding</keyword>
<dbReference type="InterPro" id="IPR050655">
    <property type="entry name" value="Plant_B3_domain"/>
</dbReference>
<evidence type="ECO:0000256" key="2">
    <source>
        <dbReference type="ARBA" id="ARBA00023015"/>
    </source>
</evidence>
<dbReference type="InterPro" id="IPR015300">
    <property type="entry name" value="DNA-bd_pseudobarrel_sf"/>
</dbReference>
<dbReference type="EMBL" id="AWUE01014688">
    <property type="protein sequence ID" value="OMP02102.1"/>
    <property type="molecule type" value="Genomic_DNA"/>
</dbReference>
<dbReference type="Proteomes" id="UP000187203">
    <property type="component" value="Unassembled WGS sequence"/>
</dbReference>
<feature type="region of interest" description="Disordered" evidence="6">
    <location>
        <begin position="132"/>
        <end position="185"/>
    </location>
</feature>
<comment type="caution">
    <text evidence="8">The sequence shown here is derived from an EMBL/GenBank/DDBJ whole genome shotgun (WGS) entry which is preliminary data.</text>
</comment>
<reference evidence="9" key="1">
    <citation type="submission" date="2013-09" db="EMBL/GenBank/DDBJ databases">
        <title>Corchorus olitorius genome sequencing.</title>
        <authorList>
            <person name="Alam M."/>
            <person name="Haque M.S."/>
            <person name="Islam M.S."/>
            <person name="Emdad E.M."/>
            <person name="Islam M.M."/>
            <person name="Ahmed B."/>
            <person name="Halim A."/>
            <person name="Hossen Q.M.M."/>
            <person name="Hossain M.Z."/>
            <person name="Ahmed R."/>
            <person name="Khan M.M."/>
            <person name="Islam R."/>
            <person name="Rashid M.M."/>
            <person name="Khan S.A."/>
            <person name="Rahman M.S."/>
            <person name="Alam M."/>
            <person name="Yahiya A.S."/>
            <person name="Khan M.S."/>
            <person name="Azam M.S."/>
            <person name="Haque T."/>
            <person name="Lashkar M.Z.H."/>
            <person name="Akhand A.I."/>
            <person name="Morshed G."/>
            <person name="Roy S."/>
            <person name="Uddin K.S."/>
            <person name="Rabeya T."/>
            <person name="Hossain A.S."/>
            <person name="Chowdhury A."/>
            <person name="Snigdha A.R."/>
            <person name="Mortoza M.S."/>
            <person name="Matin S.A."/>
            <person name="Hoque S.M.E."/>
            <person name="Islam M.K."/>
            <person name="Roy D.K."/>
            <person name="Haider R."/>
            <person name="Moosa M.M."/>
            <person name="Elias S.M."/>
            <person name="Hasan A.M."/>
            <person name="Jahan S."/>
            <person name="Shafiuddin M."/>
            <person name="Mahmood N."/>
            <person name="Shommy N.S."/>
        </authorList>
    </citation>
    <scope>NUCLEOTIDE SEQUENCE [LARGE SCALE GENOMIC DNA]</scope>
    <source>
        <strain evidence="9">cv. O-4</strain>
    </source>
</reference>
<dbReference type="Gene3D" id="2.40.330.10">
    <property type="entry name" value="DNA-binding pseudobarrel domain"/>
    <property type="match status" value="2"/>
</dbReference>
<comment type="subcellular location">
    <subcellularLocation>
        <location evidence="1">Nucleus</location>
    </subcellularLocation>
</comment>
<evidence type="ECO:0000313" key="9">
    <source>
        <dbReference type="Proteomes" id="UP000187203"/>
    </source>
</evidence>
<keyword evidence="9" id="KW-1185">Reference proteome</keyword>
<feature type="domain" description="TF-B3" evidence="7">
    <location>
        <begin position="20"/>
        <end position="113"/>
    </location>
</feature>
<gene>
    <name evidence="8" type="ORF">COLO4_11359</name>
</gene>
<dbReference type="SMART" id="SM01019">
    <property type="entry name" value="B3"/>
    <property type="match status" value="1"/>
</dbReference>
<evidence type="ECO:0000256" key="6">
    <source>
        <dbReference type="SAM" id="MobiDB-lite"/>
    </source>
</evidence>